<evidence type="ECO:0000313" key="2">
    <source>
        <dbReference type="Proteomes" id="UP001060215"/>
    </source>
</evidence>
<reference evidence="1 2" key="1">
    <citation type="journal article" date="2022" name="Plant J.">
        <title>Chromosome-level genome of Camellia lanceoleosa provides a valuable resource for understanding genome evolution and self-incompatibility.</title>
        <authorList>
            <person name="Gong W."/>
            <person name="Xiao S."/>
            <person name="Wang L."/>
            <person name="Liao Z."/>
            <person name="Chang Y."/>
            <person name="Mo W."/>
            <person name="Hu G."/>
            <person name="Li W."/>
            <person name="Zhao G."/>
            <person name="Zhu H."/>
            <person name="Hu X."/>
            <person name="Ji K."/>
            <person name="Xiang X."/>
            <person name="Song Q."/>
            <person name="Yuan D."/>
            <person name="Jin S."/>
            <person name="Zhang L."/>
        </authorList>
    </citation>
    <scope>NUCLEOTIDE SEQUENCE [LARGE SCALE GENOMIC DNA]</scope>
    <source>
        <strain evidence="1">SQ_2022a</strain>
    </source>
</reference>
<evidence type="ECO:0000313" key="1">
    <source>
        <dbReference type="EMBL" id="KAI7998271.1"/>
    </source>
</evidence>
<accession>A0ACC0GFQ0</accession>
<dbReference type="Proteomes" id="UP001060215">
    <property type="component" value="Chromosome 10"/>
</dbReference>
<dbReference type="EMBL" id="CM045767">
    <property type="protein sequence ID" value="KAI7998271.1"/>
    <property type="molecule type" value="Genomic_DNA"/>
</dbReference>
<keyword evidence="1" id="KW-0808">Transferase</keyword>
<gene>
    <name evidence="1" type="ORF">LOK49_LG10G02304</name>
</gene>
<proteinExistence type="predicted"/>
<comment type="caution">
    <text evidence="1">The sequence shown here is derived from an EMBL/GenBank/DDBJ whole genome shotgun (WGS) entry which is preliminary data.</text>
</comment>
<protein>
    <submittedName>
        <fullName evidence="1">Calcium-dependent protein kinase 13</fullName>
    </submittedName>
</protein>
<sequence>MFAEEHGFCEIVGSPYYMALEVLKRNFGPEIDIWSAGVVLYILLSGVPPFWAESEQGVAQAILRGIIFQRVLRVWVSRCWSVIQSFD</sequence>
<organism evidence="1 2">
    <name type="scientific">Camellia lanceoleosa</name>
    <dbReference type="NCBI Taxonomy" id="1840588"/>
    <lineage>
        <taxon>Eukaryota</taxon>
        <taxon>Viridiplantae</taxon>
        <taxon>Streptophyta</taxon>
        <taxon>Embryophyta</taxon>
        <taxon>Tracheophyta</taxon>
        <taxon>Spermatophyta</taxon>
        <taxon>Magnoliopsida</taxon>
        <taxon>eudicotyledons</taxon>
        <taxon>Gunneridae</taxon>
        <taxon>Pentapetalae</taxon>
        <taxon>asterids</taxon>
        <taxon>Ericales</taxon>
        <taxon>Theaceae</taxon>
        <taxon>Camellia</taxon>
    </lineage>
</organism>
<keyword evidence="2" id="KW-1185">Reference proteome</keyword>
<keyword evidence="1" id="KW-0418">Kinase</keyword>
<name>A0ACC0GFQ0_9ERIC</name>